<dbReference type="AlphaFoldDB" id="A0A1Q9E716"/>
<sequence length="103" mass="11294">MVKSERKFQVADNDATPMQDGDMKPYSPFPWPMFDIDGGRQSPFEDEDDYDYDSCCGPEGHQWKPASDLVLPSSGQGYGGPADTAAIVAQSSASQDQDRRSLV</sequence>
<evidence type="ECO:0000256" key="1">
    <source>
        <dbReference type="SAM" id="MobiDB-lite"/>
    </source>
</evidence>
<evidence type="ECO:0000313" key="3">
    <source>
        <dbReference type="Proteomes" id="UP000186817"/>
    </source>
</evidence>
<keyword evidence="3" id="KW-1185">Reference proteome</keyword>
<proteinExistence type="predicted"/>
<dbReference type="EMBL" id="LSRX01000243">
    <property type="protein sequence ID" value="OLQ03201.1"/>
    <property type="molecule type" value="Genomic_DNA"/>
</dbReference>
<feature type="region of interest" description="Disordered" evidence="1">
    <location>
        <begin position="1"/>
        <end position="103"/>
    </location>
</feature>
<reference evidence="2 3" key="1">
    <citation type="submission" date="2016-02" db="EMBL/GenBank/DDBJ databases">
        <title>Genome analysis of coral dinoflagellate symbionts highlights evolutionary adaptations to a symbiotic lifestyle.</title>
        <authorList>
            <person name="Aranda M."/>
            <person name="Li Y."/>
            <person name="Liew Y.J."/>
            <person name="Baumgarten S."/>
            <person name="Simakov O."/>
            <person name="Wilson M."/>
            <person name="Piel J."/>
            <person name="Ashoor H."/>
            <person name="Bougouffa S."/>
            <person name="Bajic V.B."/>
            <person name="Ryu T."/>
            <person name="Ravasi T."/>
            <person name="Bayer T."/>
            <person name="Micklem G."/>
            <person name="Kim H."/>
            <person name="Bhak J."/>
            <person name="Lajeunesse T.C."/>
            <person name="Voolstra C.R."/>
        </authorList>
    </citation>
    <scope>NUCLEOTIDE SEQUENCE [LARGE SCALE GENOMIC DNA]</scope>
    <source>
        <strain evidence="2 3">CCMP2467</strain>
    </source>
</reference>
<evidence type="ECO:0000313" key="2">
    <source>
        <dbReference type="EMBL" id="OLQ03201.1"/>
    </source>
</evidence>
<protein>
    <submittedName>
        <fullName evidence="2">Uncharacterized protein</fullName>
    </submittedName>
</protein>
<name>A0A1Q9E716_SYMMI</name>
<comment type="caution">
    <text evidence="2">The sequence shown here is derived from an EMBL/GenBank/DDBJ whole genome shotgun (WGS) entry which is preliminary data.</text>
</comment>
<gene>
    <name evidence="2" type="ORF">AK812_SmicGene13900</name>
</gene>
<accession>A0A1Q9E716</accession>
<organism evidence="2 3">
    <name type="scientific">Symbiodinium microadriaticum</name>
    <name type="common">Dinoflagellate</name>
    <name type="synonym">Zooxanthella microadriatica</name>
    <dbReference type="NCBI Taxonomy" id="2951"/>
    <lineage>
        <taxon>Eukaryota</taxon>
        <taxon>Sar</taxon>
        <taxon>Alveolata</taxon>
        <taxon>Dinophyceae</taxon>
        <taxon>Suessiales</taxon>
        <taxon>Symbiodiniaceae</taxon>
        <taxon>Symbiodinium</taxon>
    </lineage>
</organism>
<dbReference type="Proteomes" id="UP000186817">
    <property type="component" value="Unassembled WGS sequence"/>
</dbReference>